<dbReference type="EMBL" id="JAQQAF010000009">
    <property type="protein sequence ID" value="KAJ8461074.1"/>
    <property type="molecule type" value="Genomic_DNA"/>
</dbReference>
<keyword evidence="2" id="KW-1185">Reference proteome</keyword>
<evidence type="ECO:0000313" key="1">
    <source>
        <dbReference type="EMBL" id="KAJ8461074.1"/>
    </source>
</evidence>
<organism evidence="1 2">
    <name type="scientific">Ensete ventricosum</name>
    <name type="common">Abyssinian banana</name>
    <name type="synonym">Musa ensete</name>
    <dbReference type="NCBI Taxonomy" id="4639"/>
    <lineage>
        <taxon>Eukaryota</taxon>
        <taxon>Viridiplantae</taxon>
        <taxon>Streptophyta</taxon>
        <taxon>Embryophyta</taxon>
        <taxon>Tracheophyta</taxon>
        <taxon>Spermatophyta</taxon>
        <taxon>Magnoliopsida</taxon>
        <taxon>Liliopsida</taxon>
        <taxon>Zingiberales</taxon>
        <taxon>Musaceae</taxon>
        <taxon>Ensete</taxon>
    </lineage>
</organism>
<comment type="caution">
    <text evidence="1">The sequence shown here is derived from an EMBL/GenBank/DDBJ whole genome shotgun (WGS) entry which is preliminary data.</text>
</comment>
<proteinExistence type="predicted"/>
<reference evidence="1 2" key="1">
    <citation type="submission" date="2022-12" db="EMBL/GenBank/DDBJ databases">
        <title>Chromosome-scale assembly of the Ensete ventricosum genome.</title>
        <authorList>
            <person name="Dussert Y."/>
            <person name="Stocks J."/>
            <person name="Wendawek A."/>
            <person name="Woldeyes F."/>
            <person name="Nichols R.A."/>
            <person name="Borrell J.S."/>
        </authorList>
    </citation>
    <scope>NUCLEOTIDE SEQUENCE [LARGE SCALE GENOMIC DNA]</scope>
    <source>
        <strain evidence="2">cv. Maze</strain>
        <tissue evidence="1">Seeds</tissue>
    </source>
</reference>
<accession>A0AAV8PVQ9</accession>
<sequence length="94" mass="10586">MLFRLAMEHRARQNRVDFGAQAAVARGQAVCDTGEASFVEEEKLQAVAYQLKRCTDDRHLIAATPENQPKSFPASEAKARKFMPAWEIFLSSDE</sequence>
<name>A0AAV8PVQ9_ENSVE</name>
<dbReference type="Proteomes" id="UP001222027">
    <property type="component" value="Unassembled WGS sequence"/>
</dbReference>
<evidence type="ECO:0000313" key="2">
    <source>
        <dbReference type="Proteomes" id="UP001222027"/>
    </source>
</evidence>
<gene>
    <name evidence="1" type="ORF">OPV22_034000</name>
</gene>
<protein>
    <submittedName>
        <fullName evidence="1">Uncharacterized protein</fullName>
    </submittedName>
</protein>
<dbReference type="AlphaFoldDB" id="A0AAV8PVQ9"/>